<dbReference type="AlphaFoldDB" id="A0A1Y1IAY9"/>
<keyword evidence="4" id="KW-1185">Reference proteome</keyword>
<dbReference type="SMART" id="SM00028">
    <property type="entry name" value="TPR"/>
    <property type="match status" value="3"/>
</dbReference>
<dbReference type="Pfam" id="PF13432">
    <property type="entry name" value="TPR_16"/>
    <property type="match status" value="1"/>
</dbReference>
<feature type="repeat" description="TPR" evidence="1">
    <location>
        <begin position="237"/>
        <end position="270"/>
    </location>
</feature>
<reference evidence="3 4" key="1">
    <citation type="journal article" date="2014" name="Nat. Commun.">
        <title>Klebsormidium flaccidum genome reveals primary factors for plant terrestrial adaptation.</title>
        <authorList>
            <person name="Hori K."/>
            <person name="Maruyama F."/>
            <person name="Fujisawa T."/>
            <person name="Togashi T."/>
            <person name="Yamamoto N."/>
            <person name="Seo M."/>
            <person name="Sato S."/>
            <person name="Yamada T."/>
            <person name="Mori H."/>
            <person name="Tajima N."/>
            <person name="Moriyama T."/>
            <person name="Ikeuchi M."/>
            <person name="Watanabe M."/>
            <person name="Wada H."/>
            <person name="Kobayashi K."/>
            <person name="Saito M."/>
            <person name="Masuda T."/>
            <person name="Sasaki-Sekimoto Y."/>
            <person name="Mashiguchi K."/>
            <person name="Awai K."/>
            <person name="Shimojima M."/>
            <person name="Masuda S."/>
            <person name="Iwai M."/>
            <person name="Nobusawa T."/>
            <person name="Narise T."/>
            <person name="Kondo S."/>
            <person name="Saito H."/>
            <person name="Sato R."/>
            <person name="Murakawa M."/>
            <person name="Ihara Y."/>
            <person name="Oshima-Yamada Y."/>
            <person name="Ohtaka K."/>
            <person name="Satoh M."/>
            <person name="Sonobe K."/>
            <person name="Ishii M."/>
            <person name="Ohtani R."/>
            <person name="Kanamori-Sato M."/>
            <person name="Honoki R."/>
            <person name="Miyazaki D."/>
            <person name="Mochizuki H."/>
            <person name="Umetsu J."/>
            <person name="Higashi K."/>
            <person name="Shibata D."/>
            <person name="Kamiya Y."/>
            <person name="Sato N."/>
            <person name="Nakamura Y."/>
            <person name="Tabata S."/>
            <person name="Ida S."/>
            <person name="Kurokawa K."/>
            <person name="Ohta H."/>
        </authorList>
    </citation>
    <scope>NUCLEOTIDE SEQUENCE [LARGE SCALE GENOMIC DNA]</scope>
    <source>
        <strain evidence="3 4">NIES-2285</strain>
    </source>
</reference>
<proteinExistence type="predicted"/>
<evidence type="ECO:0008006" key="5">
    <source>
        <dbReference type="Google" id="ProtNLM"/>
    </source>
</evidence>
<dbReference type="InterPro" id="IPR011990">
    <property type="entry name" value="TPR-like_helical_dom_sf"/>
</dbReference>
<name>A0A1Y1IAY9_KLENI</name>
<dbReference type="Gene3D" id="1.25.40.10">
    <property type="entry name" value="Tetratricopeptide repeat domain"/>
    <property type="match status" value="1"/>
</dbReference>
<accession>A0A1Y1IAY9</accession>
<dbReference type="OMA" id="NRDQWAP"/>
<protein>
    <recommendedName>
        <fullName evidence="5">Tetratricopeptide repeat protein</fullName>
    </recommendedName>
</protein>
<sequence length="434" mass="47500">MQVCSDLVLCRKPLAWPSGCRASNATRQTEFLHGGLLQGKDHGLRGDCTGYQWGVGLRKQLEHNPVLVRAGQGGGGGVGSKRPDRAGKRGARRRPPENVQSRNPIQPPGEVPELSSSGLATDIDERSFNERLKAIKASQAERPKPEVNTLGPIDYEAPVEKKDEQPARPWVKAVSIAGALILLGSFALSDLVLQNLGFRDKQTPSAEVQELPKEEKERLQKQAESFEATLRQQPEDATALEGAGVSYAEMGEYKKAAEYLNTLVKARPSDVEALRLLAEVKFAAQDFSGAAYEYRRAIRASPRESLGLLKGLADALVNDKRPNEAVGEILNARERIRSGKETSAGASDAEERIDPVQVELLLAKAYQAWNKTADALSVYDGVIADHLDDFRPYLAKGLLLKQQKQEGEAERNLVKARFLAPEAGKQLIDRLTGR</sequence>
<feature type="repeat" description="TPR" evidence="1">
    <location>
        <begin position="271"/>
        <end position="304"/>
    </location>
</feature>
<dbReference type="OrthoDB" id="536368at2759"/>
<evidence type="ECO:0000313" key="4">
    <source>
        <dbReference type="Proteomes" id="UP000054558"/>
    </source>
</evidence>
<keyword evidence="1" id="KW-0802">TPR repeat</keyword>
<evidence type="ECO:0000256" key="2">
    <source>
        <dbReference type="SAM" id="MobiDB-lite"/>
    </source>
</evidence>
<evidence type="ECO:0000256" key="1">
    <source>
        <dbReference type="PROSITE-ProRule" id="PRU00339"/>
    </source>
</evidence>
<dbReference type="STRING" id="105231.A0A1Y1IAY9"/>
<dbReference type="PROSITE" id="PS50005">
    <property type="entry name" value="TPR"/>
    <property type="match status" value="2"/>
</dbReference>
<organism evidence="3 4">
    <name type="scientific">Klebsormidium nitens</name>
    <name type="common">Green alga</name>
    <name type="synonym">Ulothrix nitens</name>
    <dbReference type="NCBI Taxonomy" id="105231"/>
    <lineage>
        <taxon>Eukaryota</taxon>
        <taxon>Viridiplantae</taxon>
        <taxon>Streptophyta</taxon>
        <taxon>Klebsormidiophyceae</taxon>
        <taxon>Klebsormidiales</taxon>
        <taxon>Klebsormidiaceae</taxon>
        <taxon>Klebsormidium</taxon>
    </lineage>
</organism>
<dbReference type="EMBL" id="DF237229">
    <property type="protein sequence ID" value="GAQ86291.1"/>
    <property type="molecule type" value="Genomic_DNA"/>
</dbReference>
<feature type="region of interest" description="Disordered" evidence="2">
    <location>
        <begin position="68"/>
        <end position="122"/>
    </location>
</feature>
<dbReference type="Proteomes" id="UP000054558">
    <property type="component" value="Unassembled WGS sequence"/>
</dbReference>
<dbReference type="InterPro" id="IPR019734">
    <property type="entry name" value="TPR_rpt"/>
</dbReference>
<feature type="region of interest" description="Disordered" evidence="2">
    <location>
        <begin position="135"/>
        <end position="158"/>
    </location>
</feature>
<gene>
    <name evidence="3" type="ORF">KFL_002800210</name>
</gene>
<dbReference type="SUPFAM" id="SSF48452">
    <property type="entry name" value="TPR-like"/>
    <property type="match status" value="1"/>
</dbReference>
<evidence type="ECO:0000313" key="3">
    <source>
        <dbReference type="EMBL" id="GAQ86291.1"/>
    </source>
</evidence>
<feature type="compositionally biased region" description="Basic and acidic residues" evidence="2">
    <location>
        <begin position="135"/>
        <end position="145"/>
    </location>
</feature>